<dbReference type="Proteomes" id="UP001175228">
    <property type="component" value="Unassembled WGS sequence"/>
</dbReference>
<dbReference type="EMBL" id="JAUEPU010000051">
    <property type="protein sequence ID" value="KAK0485396.1"/>
    <property type="molecule type" value="Genomic_DNA"/>
</dbReference>
<proteinExistence type="predicted"/>
<evidence type="ECO:0000259" key="1">
    <source>
        <dbReference type="PROSITE" id="PS50828"/>
    </source>
</evidence>
<dbReference type="PROSITE" id="PS50828">
    <property type="entry name" value="SMR"/>
    <property type="match status" value="1"/>
</dbReference>
<keyword evidence="3" id="KW-1185">Reference proteome</keyword>
<dbReference type="InterPro" id="IPR002625">
    <property type="entry name" value="Smr_dom"/>
</dbReference>
<accession>A0AA39TFA9</accession>
<name>A0AA39TFA9_9AGAR</name>
<sequence>MLIFSVENNREAITRTDTALKEAKQRCDSEIRLIVGKGSDSEGGAKLGPAIEDLIRKYHLVAELVPSNSSNSGVLIVELNCR</sequence>
<dbReference type="InterPro" id="IPR036063">
    <property type="entry name" value="Smr_dom_sf"/>
</dbReference>
<dbReference type="AlphaFoldDB" id="A0AA39TFA9"/>
<gene>
    <name evidence="2" type="ORF">EDD18DRAFT_1335917</name>
</gene>
<evidence type="ECO:0000313" key="2">
    <source>
        <dbReference type="EMBL" id="KAK0485396.1"/>
    </source>
</evidence>
<protein>
    <recommendedName>
        <fullName evidence="1">Smr domain-containing protein</fullName>
    </recommendedName>
</protein>
<reference evidence="2" key="1">
    <citation type="submission" date="2023-06" db="EMBL/GenBank/DDBJ databases">
        <authorList>
            <consortium name="Lawrence Berkeley National Laboratory"/>
            <person name="Ahrendt S."/>
            <person name="Sahu N."/>
            <person name="Indic B."/>
            <person name="Wong-Bajracharya J."/>
            <person name="Merenyi Z."/>
            <person name="Ke H.-M."/>
            <person name="Monk M."/>
            <person name="Kocsube S."/>
            <person name="Drula E."/>
            <person name="Lipzen A."/>
            <person name="Balint B."/>
            <person name="Henrissat B."/>
            <person name="Andreopoulos B."/>
            <person name="Martin F.M."/>
            <person name="Harder C.B."/>
            <person name="Rigling D."/>
            <person name="Ford K.L."/>
            <person name="Foster G.D."/>
            <person name="Pangilinan J."/>
            <person name="Papanicolaou A."/>
            <person name="Barry K."/>
            <person name="LaButti K."/>
            <person name="Viragh M."/>
            <person name="Koriabine M."/>
            <person name="Yan M."/>
            <person name="Riley R."/>
            <person name="Champramary S."/>
            <person name="Plett K.L."/>
            <person name="Tsai I.J."/>
            <person name="Slot J."/>
            <person name="Sipos G."/>
            <person name="Plett J."/>
            <person name="Nagy L.G."/>
            <person name="Grigoriev I.V."/>
        </authorList>
    </citation>
    <scope>NUCLEOTIDE SEQUENCE</scope>
    <source>
        <strain evidence="2">HWK02</strain>
    </source>
</reference>
<dbReference type="Gene3D" id="3.30.1370.110">
    <property type="match status" value="1"/>
</dbReference>
<comment type="caution">
    <text evidence="2">The sequence shown here is derived from an EMBL/GenBank/DDBJ whole genome shotgun (WGS) entry which is preliminary data.</text>
</comment>
<dbReference type="Pfam" id="PF01713">
    <property type="entry name" value="Smr"/>
    <property type="match status" value="1"/>
</dbReference>
<dbReference type="SUPFAM" id="SSF160443">
    <property type="entry name" value="SMR domain-like"/>
    <property type="match status" value="1"/>
</dbReference>
<feature type="domain" description="Smr" evidence="1">
    <location>
        <begin position="1"/>
        <end position="80"/>
    </location>
</feature>
<organism evidence="2 3">
    <name type="scientific">Armillaria luteobubalina</name>
    <dbReference type="NCBI Taxonomy" id="153913"/>
    <lineage>
        <taxon>Eukaryota</taxon>
        <taxon>Fungi</taxon>
        <taxon>Dikarya</taxon>
        <taxon>Basidiomycota</taxon>
        <taxon>Agaricomycotina</taxon>
        <taxon>Agaricomycetes</taxon>
        <taxon>Agaricomycetidae</taxon>
        <taxon>Agaricales</taxon>
        <taxon>Marasmiineae</taxon>
        <taxon>Physalacriaceae</taxon>
        <taxon>Armillaria</taxon>
    </lineage>
</organism>
<evidence type="ECO:0000313" key="3">
    <source>
        <dbReference type="Proteomes" id="UP001175228"/>
    </source>
</evidence>